<dbReference type="Gene3D" id="3.40.50.720">
    <property type="entry name" value="NAD(P)-binding Rossmann-like Domain"/>
    <property type="match status" value="1"/>
</dbReference>
<keyword evidence="5" id="KW-1185">Reference proteome</keyword>
<protein>
    <submittedName>
        <fullName evidence="4">3-oxoacyl-ACP reductase FabG</fullName>
    </submittedName>
</protein>
<dbReference type="InterPro" id="IPR057326">
    <property type="entry name" value="KR_dom"/>
</dbReference>
<proteinExistence type="inferred from homology"/>
<accession>A0ABY6ZN79</accession>
<dbReference type="SUPFAM" id="SSF51735">
    <property type="entry name" value="NAD(P)-binding Rossmann-fold domains"/>
    <property type="match status" value="1"/>
</dbReference>
<evidence type="ECO:0000259" key="3">
    <source>
        <dbReference type="SMART" id="SM00822"/>
    </source>
</evidence>
<dbReference type="RefSeq" id="WP_268007296.1">
    <property type="nucleotide sequence ID" value="NZ_BSUT01000001.1"/>
</dbReference>
<dbReference type="PANTHER" id="PTHR43639">
    <property type="entry name" value="OXIDOREDUCTASE, SHORT-CHAIN DEHYDROGENASE/REDUCTASE FAMILY (AFU_ORTHOLOGUE AFUA_5G02870)"/>
    <property type="match status" value="1"/>
</dbReference>
<dbReference type="PROSITE" id="PS00061">
    <property type="entry name" value="ADH_SHORT"/>
    <property type="match status" value="1"/>
</dbReference>
<dbReference type="NCBIfam" id="NF005559">
    <property type="entry name" value="PRK07231.1"/>
    <property type="match status" value="1"/>
</dbReference>
<dbReference type="InterPro" id="IPR002347">
    <property type="entry name" value="SDR_fam"/>
</dbReference>
<sequence length="258" mass="27114">MKPDYMQLSGKIALVTGAGGGIGRAVALDLAELGAKVAVNYLSNGDGARETVETIRKRGGQAVAIQADVTNEEQIQSLVLQTEKSFGDTIDILVNNAGTLVERRAVEDMTMDLWKKVMDVNVTSAVFTSKAVIPGMKSKGSGNIINLSSLAAHNGGGLRAIAYGTSKGAIVTFTRGLARELAPFGIRVNCVAPGFIDDTKFHATFTTREARDATIAAIPLGRGGVPQDVSRSIVFLATEQSSFITGETLDINGGVLMR</sequence>
<dbReference type="InterPro" id="IPR036291">
    <property type="entry name" value="NAD(P)-bd_dom_sf"/>
</dbReference>
<dbReference type="PRINTS" id="PR00081">
    <property type="entry name" value="GDHRDH"/>
</dbReference>
<dbReference type="InterPro" id="IPR020904">
    <property type="entry name" value="Sc_DH/Rdtase_CS"/>
</dbReference>
<name>A0ABY6ZN79_9BACL</name>
<evidence type="ECO:0000256" key="1">
    <source>
        <dbReference type="ARBA" id="ARBA00006484"/>
    </source>
</evidence>
<feature type="domain" description="Ketoreductase" evidence="3">
    <location>
        <begin position="11"/>
        <end position="199"/>
    </location>
</feature>
<gene>
    <name evidence="4" type="ORF">NZD89_08520</name>
</gene>
<evidence type="ECO:0000313" key="5">
    <source>
        <dbReference type="Proteomes" id="UP001164761"/>
    </source>
</evidence>
<reference evidence="4" key="1">
    <citation type="submission" date="2022-08" db="EMBL/GenBank/DDBJ databases">
        <title>Alicyclobacillus fastidiosus DSM 17978, complete genome.</title>
        <authorList>
            <person name="Wang Q."/>
            <person name="Cai R."/>
            <person name="Wang Z."/>
        </authorList>
    </citation>
    <scope>NUCLEOTIDE SEQUENCE</scope>
    <source>
        <strain evidence="4">DSM 17978</strain>
    </source>
</reference>
<evidence type="ECO:0000256" key="2">
    <source>
        <dbReference type="ARBA" id="ARBA00023002"/>
    </source>
</evidence>
<dbReference type="PANTHER" id="PTHR43639:SF1">
    <property type="entry name" value="SHORT-CHAIN DEHYDROGENASE_REDUCTASE FAMILY PROTEIN"/>
    <property type="match status" value="1"/>
</dbReference>
<dbReference type="EMBL" id="CP104067">
    <property type="protein sequence ID" value="WAH43415.1"/>
    <property type="molecule type" value="Genomic_DNA"/>
</dbReference>
<evidence type="ECO:0000313" key="4">
    <source>
        <dbReference type="EMBL" id="WAH43415.1"/>
    </source>
</evidence>
<dbReference type="Proteomes" id="UP001164761">
    <property type="component" value="Chromosome"/>
</dbReference>
<dbReference type="SMART" id="SM00822">
    <property type="entry name" value="PKS_KR"/>
    <property type="match status" value="1"/>
</dbReference>
<keyword evidence="2" id="KW-0560">Oxidoreductase</keyword>
<organism evidence="4 5">
    <name type="scientific">Alicyclobacillus fastidiosus</name>
    <dbReference type="NCBI Taxonomy" id="392011"/>
    <lineage>
        <taxon>Bacteria</taxon>
        <taxon>Bacillati</taxon>
        <taxon>Bacillota</taxon>
        <taxon>Bacilli</taxon>
        <taxon>Bacillales</taxon>
        <taxon>Alicyclobacillaceae</taxon>
        <taxon>Alicyclobacillus</taxon>
    </lineage>
</organism>
<comment type="similarity">
    <text evidence="1">Belongs to the short-chain dehydrogenases/reductases (SDR) family.</text>
</comment>
<dbReference type="CDD" id="cd05233">
    <property type="entry name" value="SDR_c"/>
    <property type="match status" value="1"/>
</dbReference>
<dbReference type="Pfam" id="PF13561">
    <property type="entry name" value="adh_short_C2"/>
    <property type="match status" value="1"/>
</dbReference>
<dbReference type="PRINTS" id="PR00080">
    <property type="entry name" value="SDRFAMILY"/>
</dbReference>